<dbReference type="PANTHER" id="PTHR30213:SF0">
    <property type="entry name" value="UPF0761 MEMBRANE PROTEIN YIHY"/>
    <property type="match status" value="1"/>
</dbReference>
<organism evidence="8 9">
    <name type="scientific">Syntrophorhabdus aromaticivorans</name>
    <dbReference type="NCBI Taxonomy" id="328301"/>
    <lineage>
        <taxon>Bacteria</taxon>
        <taxon>Pseudomonadati</taxon>
        <taxon>Thermodesulfobacteriota</taxon>
        <taxon>Syntrophorhabdia</taxon>
        <taxon>Syntrophorhabdales</taxon>
        <taxon>Syntrophorhabdaceae</taxon>
        <taxon>Syntrophorhabdus</taxon>
    </lineage>
</organism>
<dbReference type="PIRSF" id="PIRSF035875">
    <property type="entry name" value="RNase_BN"/>
    <property type="match status" value="1"/>
</dbReference>
<feature type="transmembrane region" description="Helical" evidence="7">
    <location>
        <begin position="141"/>
        <end position="160"/>
    </location>
</feature>
<evidence type="ECO:0000256" key="6">
    <source>
        <dbReference type="SAM" id="MobiDB-lite"/>
    </source>
</evidence>
<dbReference type="GO" id="GO:0005886">
    <property type="term" value="C:plasma membrane"/>
    <property type="evidence" value="ECO:0007669"/>
    <property type="project" value="UniProtKB-SubCell"/>
</dbReference>
<comment type="subcellular location">
    <subcellularLocation>
        <location evidence="1">Cell membrane</location>
        <topology evidence="1">Multi-pass membrane protein</topology>
    </subcellularLocation>
</comment>
<evidence type="ECO:0000256" key="7">
    <source>
        <dbReference type="SAM" id="Phobius"/>
    </source>
</evidence>
<reference evidence="8" key="1">
    <citation type="journal article" date="2020" name="Biotechnol. Biofuels">
        <title>New insights from the biogas microbiome by comprehensive genome-resolved metagenomics of nearly 1600 species originating from multiple anaerobic digesters.</title>
        <authorList>
            <person name="Campanaro S."/>
            <person name="Treu L."/>
            <person name="Rodriguez-R L.M."/>
            <person name="Kovalovszki A."/>
            <person name="Ziels R.M."/>
            <person name="Maus I."/>
            <person name="Zhu X."/>
            <person name="Kougias P.G."/>
            <person name="Basile A."/>
            <person name="Luo G."/>
            <person name="Schluter A."/>
            <person name="Konstantinidis K.T."/>
            <person name="Angelidaki I."/>
        </authorList>
    </citation>
    <scope>NUCLEOTIDE SEQUENCE</scope>
    <source>
        <strain evidence="8">AS06rmzACSIP_7</strain>
    </source>
</reference>
<proteinExistence type="predicted"/>
<dbReference type="EMBL" id="JAAYEE010000061">
    <property type="protein sequence ID" value="NLW34532.1"/>
    <property type="molecule type" value="Genomic_DNA"/>
</dbReference>
<gene>
    <name evidence="8" type="ORF">GXY80_03475</name>
</gene>
<dbReference type="PANTHER" id="PTHR30213">
    <property type="entry name" value="INNER MEMBRANE PROTEIN YHJD"/>
    <property type="match status" value="1"/>
</dbReference>
<evidence type="ECO:0000313" key="9">
    <source>
        <dbReference type="Proteomes" id="UP000777265"/>
    </source>
</evidence>
<dbReference type="Pfam" id="PF03631">
    <property type="entry name" value="Virul_fac_BrkB"/>
    <property type="match status" value="1"/>
</dbReference>
<keyword evidence="3 7" id="KW-0812">Transmembrane</keyword>
<keyword evidence="2" id="KW-1003">Cell membrane</keyword>
<evidence type="ECO:0000256" key="4">
    <source>
        <dbReference type="ARBA" id="ARBA00022989"/>
    </source>
</evidence>
<accession>A0A351U5F9</accession>
<comment type="caution">
    <text evidence="8">The sequence shown here is derived from an EMBL/GenBank/DDBJ whole genome shotgun (WGS) entry which is preliminary data.</text>
</comment>
<feature type="transmembrane region" description="Helical" evidence="7">
    <location>
        <begin position="98"/>
        <end position="120"/>
    </location>
</feature>
<evidence type="ECO:0000256" key="5">
    <source>
        <dbReference type="ARBA" id="ARBA00023136"/>
    </source>
</evidence>
<feature type="transmembrane region" description="Helical" evidence="7">
    <location>
        <begin position="33"/>
        <end position="56"/>
    </location>
</feature>
<evidence type="ECO:0000313" key="8">
    <source>
        <dbReference type="EMBL" id="NLW34532.1"/>
    </source>
</evidence>
<feature type="transmembrane region" description="Helical" evidence="7">
    <location>
        <begin position="180"/>
        <end position="204"/>
    </location>
</feature>
<dbReference type="STRING" id="909663.GCA_000512235_00573"/>
<keyword evidence="4 7" id="KW-1133">Transmembrane helix</keyword>
<name>A0A351U5F9_9BACT</name>
<evidence type="ECO:0000256" key="3">
    <source>
        <dbReference type="ARBA" id="ARBA00022692"/>
    </source>
</evidence>
<protein>
    <submittedName>
        <fullName evidence="8">YihY/virulence factor BrkB family protein</fullName>
    </submittedName>
</protein>
<reference evidence="8" key="2">
    <citation type="submission" date="2020-01" db="EMBL/GenBank/DDBJ databases">
        <authorList>
            <person name="Campanaro S."/>
        </authorList>
    </citation>
    <scope>NUCLEOTIDE SEQUENCE</scope>
    <source>
        <strain evidence="8">AS06rmzACSIP_7</strain>
    </source>
</reference>
<keyword evidence="5 7" id="KW-0472">Membrane</keyword>
<dbReference type="AlphaFoldDB" id="A0A351U5F9"/>
<evidence type="ECO:0000256" key="2">
    <source>
        <dbReference type="ARBA" id="ARBA00022475"/>
    </source>
</evidence>
<dbReference type="Proteomes" id="UP000777265">
    <property type="component" value="Unassembled WGS sequence"/>
</dbReference>
<feature type="region of interest" description="Disordered" evidence="6">
    <location>
        <begin position="278"/>
        <end position="300"/>
    </location>
</feature>
<evidence type="ECO:0000256" key="1">
    <source>
        <dbReference type="ARBA" id="ARBA00004651"/>
    </source>
</evidence>
<feature type="transmembrane region" description="Helical" evidence="7">
    <location>
        <begin position="251"/>
        <end position="272"/>
    </location>
</feature>
<dbReference type="InterPro" id="IPR017039">
    <property type="entry name" value="Virul_fac_BrkB"/>
</dbReference>
<feature type="transmembrane region" description="Helical" evidence="7">
    <location>
        <begin position="211"/>
        <end position="231"/>
    </location>
</feature>
<sequence length="300" mass="34182">MARKRKAISVFGVVKTLFTKYQKDHGNILVSSISFYVLLTFVPFTLLSIFILGNVIDLSNPGLHLEKYLKNIVPDPYSTVIVKKILKELNLISLSKRLSGPLGLLFLFFFTVRLFGIIRSSFQIIFSKVSKGFIRGKGEELLLTLLFSLVQTMLFFSFVFRLVVQTKIISLLPAFFGKAPVIFIFSLLDMAVVFVMFFLLYWFLTPTRNKRVVLICTAFATFSWYAGKYFFEYFIIHIGKVTAFFGTYGVFIAFLFWVYFSVFTFVVGAELLSIIGPSSSRAPQPSYVPFRGSPSKARRG</sequence>